<keyword evidence="2" id="KW-1185">Reference proteome</keyword>
<protein>
    <recommendedName>
        <fullName evidence="3">Hedgehog/Intein (Hint) domain-containing protein</fullName>
    </recommendedName>
</protein>
<gene>
    <name evidence="1" type="ORF">BGCPKDLD_3875</name>
</gene>
<reference evidence="1" key="2">
    <citation type="submission" date="2021-08" db="EMBL/GenBank/DDBJ databases">
        <authorList>
            <person name="Tani A."/>
            <person name="Ola A."/>
            <person name="Ogura Y."/>
            <person name="Katsura K."/>
            <person name="Hayashi T."/>
        </authorList>
    </citation>
    <scope>NUCLEOTIDE SEQUENCE</scope>
    <source>
        <strain evidence="1">DSM 14458</strain>
    </source>
</reference>
<evidence type="ECO:0008006" key="3">
    <source>
        <dbReference type="Google" id="ProtNLM"/>
    </source>
</evidence>
<proteinExistence type="predicted"/>
<accession>A0ABQ4V305</accession>
<sequence>MTVKRIGYHGEVGALVIVGSNVFPPGTLSLIETDDGYLEIWSLAQRAELRVLWSDVISLDGLGFATHDEAAAYLRGEFARRPPVEIAPAAAVAPAGAVAGQPMTVSRLNGQLVPARADTYPLALVAGLALDDTGAGFVATLTREALTLADWTAVAGTPSLSPGLPYFLGPEGGLTLIPEMRSGADFSNVRLGMATSPQTFAPTISDPIRL</sequence>
<reference evidence="1" key="1">
    <citation type="journal article" date="2021" name="Front. Microbiol.">
        <title>Comprehensive Comparative Genomics and Phenotyping of Methylobacterium Species.</title>
        <authorList>
            <person name="Alessa O."/>
            <person name="Ogura Y."/>
            <person name="Fujitani Y."/>
            <person name="Takami H."/>
            <person name="Hayashi T."/>
            <person name="Sahin N."/>
            <person name="Tani A."/>
        </authorList>
    </citation>
    <scope>NUCLEOTIDE SEQUENCE</scope>
    <source>
        <strain evidence="1">DSM 14458</strain>
    </source>
</reference>
<comment type="caution">
    <text evidence="1">The sequence shown here is derived from an EMBL/GenBank/DDBJ whole genome shotgun (WGS) entry which is preliminary data.</text>
</comment>
<dbReference type="RefSeq" id="WP_238308389.1">
    <property type="nucleotide sequence ID" value="NZ_BPRE01000013.1"/>
</dbReference>
<dbReference type="EMBL" id="BPRE01000013">
    <property type="protein sequence ID" value="GJE77272.1"/>
    <property type="molecule type" value="Genomic_DNA"/>
</dbReference>
<evidence type="ECO:0000313" key="2">
    <source>
        <dbReference type="Proteomes" id="UP001055093"/>
    </source>
</evidence>
<organism evidence="1 2">
    <name type="scientific">Methylorubrum suomiense</name>
    <dbReference type="NCBI Taxonomy" id="144191"/>
    <lineage>
        <taxon>Bacteria</taxon>
        <taxon>Pseudomonadati</taxon>
        <taxon>Pseudomonadota</taxon>
        <taxon>Alphaproteobacteria</taxon>
        <taxon>Hyphomicrobiales</taxon>
        <taxon>Methylobacteriaceae</taxon>
        <taxon>Methylorubrum</taxon>
    </lineage>
</organism>
<dbReference type="Proteomes" id="UP001055093">
    <property type="component" value="Unassembled WGS sequence"/>
</dbReference>
<evidence type="ECO:0000313" key="1">
    <source>
        <dbReference type="EMBL" id="GJE77272.1"/>
    </source>
</evidence>
<name>A0ABQ4V305_9HYPH</name>